<gene>
    <name evidence="2" type="ORF">HUR95_04375</name>
</gene>
<feature type="transmembrane region" description="Helical" evidence="1">
    <location>
        <begin position="41"/>
        <end position="60"/>
    </location>
</feature>
<dbReference type="Proteomes" id="UP000825179">
    <property type="component" value="Chromosome"/>
</dbReference>
<keyword evidence="3" id="KW-1185">Reference proteome</keyword>
<dbReference type="RefSeq" id="WP_222823012.1">
    <property type="nucleotide sequence ID" value="NZ_CP082237.1"/>
</dbReference>
<proteinExistence type="predicted"/>
<dbReference type="KEGG" id="cthu:HUR95_04375"/>
<accession>A0A8X8IAK2</accession>
<keyword evidence="1" id="KW-1133">Transmembrane helix</keyword>
<keyword evidence="1" id="KW-0812">Transmembrane</keyword>
<protein>
    <submittedName>
        <fullName evidence="2">Uncharacterized protein</fullName>
    </submittedName>
</protein>
<evidence type="ECO:0000313" key="3">
    <source>
        <dbReference type="Proteomes" id="UP000825179"/>
    </source>
</evidence>
<reference evidence="2 3" key="1">
    <citation type="journal article" date="2020" name="Extremophiles">
        <title>Genomic analysis of Caldalkalibacillus thermarum TA2.A1 reveals aerobic alkaliphilic metabolism and evolutionary hallmarks linking alkaliphilic bacteria and plant life.</title>
        <authorList>
            <person name="de Jong S.I."/>
            <person name="van den Broek M.A."/>
            <person name="Merkel A.Y."/>
            <person name="de la Torre Cortes P."/>
            <person name="Kalamorz F."/>
            <person name="Cook G.M."/>
            <person name="van Loosdrecht M.C.M."/>
            <person name="McMillan D.G.G."/>
        </authorList>
    </citation>
    <scope>NUCLEOTIDE SEQUENCE [LARGE SCALE GENOMIC DNA]</scope>
    <source>
        <strain evidence="2 3">TA2.A1</strain>
    </source>
</reference>
<organism evidence="2 3">
    <name type="scientific">Caldalkalibacillus thermarum (strain TA2.A1)</name>
    <dbReference type="NCBI Taxonomy" id="986075"/>
    <lineage>
        <taxon>Bacteria</taxon>
        <taxon>Bacillati</taxon>
        <taxon>Bacillota</taxon>
        <taxon>Bacilli</taxon>
        <taxon>Bacillales</taxon>
        <taxon>Bacillaceae</taxon>
        <taxon>Caldalkalibacillus</taxon>
    </lineage>
</organism>
<evidence type="ECO:0000313" key="2">
    <source>
        <dbReference type="EMBL" id="QZT34603.1"/>
    </source>
</evidence>
<sequence>MVGVCHEQYGFGLVSDICLQGILYCVAKYDTLPATKIWKKFVLKLLWAYDILLFAVAAAARDSVKMVML</sequence>
<dbReference type="EMBL" id="CP082237">
    <property type="protein sequence ID" value="QZT34603.1"/>
    <property type="molecule type" value="Genomic_DNA"/>
</dbReference>
<keyword evidence="1" id="KW-0472">Membrane</keyword>
<name>A0A8X8IAK2_CALTT</name>
<dbReference type="AlphaFoldDB" id="A0A8X8IAK2"/>
<evidence type="ECO:0000256" key="1">
    <source>
        <dbReference type="SAM" id="Phobius"/>
    </source>
</evidence>